<dbReference type="InterPro" id="IPR045584">
    <property type="entry name" value="Pilin-like"/>
</dbReference>
<evidence type="ECO:0008006" key="4">
    <source>
        <dbReference type="Google" id="ProtNLM"/>
    </source>
</evidence>
<keyword evidence="1" id="KW-0812">Transmembrane</keyword>
<dbReference type="AlphaFoldDB" id="A0A1F6E4G4"/>
<evidence type="ECO:0000256" key="1">
    <source>
        <dbReference type="SAM" id="Phobius"/>
    </source>
</evidence>
<keyword evidence="1" id="KW-1133">Transmembrane helix</keyword>
<protein>
    <recommendedName>
        <fullName evidence="4">General secretion pathway GspH domain-containing protein</fullName>
    </recommendedName>
</protein>
<feature type="transmembrane region" description="Helical" evidence="1">
    <location>
        <begin position="12"/>
        <end position="31"/>
    </location>
</feature>
<dbReference type="Pfam" id="PF07963">
    <property type="entry name" value="N_methyl"/>
    <property type="match status" value="1"/>
</dbReference>
<dbReference type="Proteomes" id="UP000176914">
    <property type="component" value="Unassembled WGS sequence"/>
</dbReference>
<evidence type="ECO:0000313" key="3">
    <source>
        <dbReference type="Proteomes" id="UP000176914"/>
    </source>
</evidence>
<proteinExistence type="predicted"/>
<gene>
    <name evidence="2" type="ORF">A3C20_02005</name>
</gene>
<reference evidence="2 3" key="1">
    <citation type="journal article" date="2016" name="Nat. Commun.">
        <title>Thousands of microbial genomes shed light on interconnected biogeochemical processes in an aquifer system.</title>
        <authorList>
            <person name="Anantharaman K."/>
            <person name="Brown C.T."/>
            <person name="Hug L.A."/>
            <person name="Sharon I."/>
            <person name="Castelle C.J."/>
            <person name="Probst A.J."/>
            <person name="Thomas B.C."/>
            <person name="Singh A."/>
            <person name="Wilkins M.J."/>
            <person name="Karaoz U."/>
            <person name="Brodie E.L."/>
            <person name="Williams K.H."/>
            <person name="Hubbard S.S."/>
            <person name="Banfield J.F."/>
        </authorList>
    </citation>
    <scope>NUCLEOTIDE SEQUENCE [LARGE SCALE GENOMIC DNA]</scope>
</reference>
<comment type="caution">
    <text evidence="2">The sequence shown here is derived from an EMBL/GenBank/DDBJ whole genome shotgun (WGS) entry which is preliminary data.</text>
</comment>
<evidence type="ECO:0000313" key="2">
    <source>
        <dbReference type="EMBL" id="OGG68487.1"/>
    </source>
</evidence>
<accession>A0A1F6E4G4</accession>
<organism evidence="2 3">
    <name type="scientific">Candidatus Kaiserbacteria bacterium RIFCSPHIGHO2_02_FULL_55_25</name>
    <dbReference type="NCBI Taxonomy" id="1798498"/>
    <lineage>
        <taxon>Bacteria</taxon>
        <taxon>Candidatus Kaiseribacteriota</taxon>
    </lineage>
</organism>
<keyword evidence="1" id="KW-0472">Membrane</keyword>
<dbReference type="InterPro" id="IPR012902">
    <property type="entry name" value="N_methyl_site"/>
</dbReference>
<dbReference type="NCBIfam" id="TIGR02532">
    <property type="entry name" value="IV_pilin_GFxxxE"/>
    <property type="match status" value="1"/>
</dbReference>
<dbReference type="SUPFAM" id="SSF54523">
    <property type="entry name" value="Pili subunits"/>
    <property type="match status" value="1"/>
</dbReference>
<dbReference type="EMBL" id="MFLL01000032">
    <property type="protein sequence ID" value="OGG68487.1"/>
    <property type="molecule type" value="Genomic_DNA"/>
</dbReference>
<name>A0A1F6E4G4_9BACT</name>
<sequence length="188" mass="19863">MTSHIKTRAFTLIELLVVTGIIAIISGLVLVNNNKFGGAVLLENLAYDMALSLRQAQVYGISVQRFNGAFGAAYGVHFTQSAGGAQSIYVLFADAINKNGVYDSGELVQSTQVAQGYTISNLCANATGSEICTAASALDITFQRPEPDAFIRISGAGSLYESATITVSSPRGDTRRIIVYANGQISVQ</sequence>